<protein>
    <recommendedName>
        <fullName evidence="3">asparagine synthase (glutamine-hydrolyzing)</fullName>
        <ecNumber evidence="3">6.3.5.4</ecNumber>
    </recommendedName>
</protein>
<evidence type="ECO:0000256" key="3">
    <source>
        <dbReference type="ARBA" id="ARBA00012737"/>
    </source>
</evidence>
<evidence type="ECO:0000256" key="6">
    <source>
        <dbReference type="ARBA" id="ARBA00048741"/>
    </source>
</evidence>
<evidence type="ECO:0000313" key="10">
    <source>
        <dbReference type="Proteomes" id="UP000538666"/>
    </source>
</evidence>
<dbReference type="Pfam" id="PF00733">
    <property type="entry name" value="Asn_synthase"/>
    <property type="match status" value="2"/>
</dbReference>
<dbReference type="InterPro" id="IPR051786">
    <property type="entry name" value="ASN_synthetase/amidase"/>
</dbReference>
<evidence type="ECO:0000313" key="9">
    <source>
        <dbReference type="EMBL" id="MBB6143001.1"/>
    </source>
</evidence>
<evidence type="ECO:0000256" key="2">
    <source>
        <dbReference type="ARBA" id="ARBA00005752"/>
    </source>
</evidence>
<dbReference type="SUPFAM" id="SSF56235">
    <property type="entry name" value="N-terminal nucleophile aminohydrolases (Ntn hydrolases)"/>
    <property type="match status" value="1"/>
</dbReference>
<organism evidence="9 10">
    <name type="scientific">Silvibacterium bohemicum</name>
    <dbReference type="NCBI Taxonomy" id="1577686"/>
    <lineage>
        <taxon>Bacteria</taxon>
        <taxon>Pseudomonadati</taxon>
        <taxon>Acidobacteriota</taxon>
        <taxon>Terriglobia</taxon>
        <taxon>Terriglobales</taxon>
        <taxon>Acidobacteriaceae</taxon>
        <taxon>Silvibacterium</taxon>
    </lineage>
</organism>
<evidence type="ECO:0000256" key="5">
    <source>
        <dbReference type="ARBA" id="ARBA00022840"/>
    </source>
</evidence>
<comment type="similarity">
    <text evidence="2">Belongs to the asparagine synthetase family.</text>
</comment>
<sequence>MSIIFGIRESPGASVSEQELRDLALPTERYAADGLAVYSHGRVGMGFQPYHTHQRSRLETGPLADQRGSLVAFDGRLDNYEELCRELRTDGELSDTAIILASYLRWGRECFSHFIGDWALALWSGAEQVLYLARDHAGTRSLYFNDQDGTLVWSTYLDSFFIGVRPRELDEQYVACYLAASPVRELTPYKGIRSVPPAHYLMFAQHSQSQAAHWQWMSNRTVQYQSDREYEEHFFALFEKAVERRDQPGAPILAQLSGGMDSTSIVCMSDYIRRSRNNSPELLDTVSFFDDSEPNWNEKPFFTLVEARRGKTGFHIETSFRDRSFHPHNPARGSYFLPGVDSATVEREQRIMAELGGAEYRCVLSGVGGDELLGGVPTATPELGDYLVAGRLSALLKKSLEWSLIDRTPIIHILFETARSVVDLYSPMSTPDEAMPPWMSEKLRQACARLTREDTLIRGRFGVRPSSVGSSRAWWSVMETLPHLYPGSLSRPEYRYPLLDRDLVDFLLSVPREQILRPGYKRSLMRRSLRGIVPREILDRRRKGYQIRGPLAAMQQSYTEIDTLLTGSRIAASGLIDMSKARQALELTGRGHEAKWWRPLMRAINLELWIRGNESILAVH</sequence>
<dbReference type="RefSeq" id="WP_050061950.1">
    <property type="nucleotide sequence ID" value="NZ_JACHEK010000002.1"/>
</dbReference>
<dbReference type="Proteomes" id="UP000538666">
    <property type="component" value="Unassembled WGS sequence"/>
</dbReference>
<evidence type="ECO:0000256" key="4">
    <source>
        <dbReference type="ARBA" id="ARBA00022741"/>
    </source>
</evidence>
<dbReference type="InterPro" id="IPR006426">
    <property type="entry name" value="Asn_synth_AEB"/>
</dbReference>
<dbReference type="GO" id="GO:0004066">
    <property type="term" value="F:asparagine synthase (glutamine-hydrolyzing) activity"/>
    <property type="evidence" value="ECO:0007669"/>
    <property type="project" value="UniProtKB-EC"/>
</dbReference>
<dbReference type="PANTHER" id="PTHR43284">
    <property type="entry name" value="ASPARAGINE SYNTHETASE (GLUTAMINE-HYDROLYZING)"/>
    <property type="match status" value="1"/>
</dbReference>
<dbReference type="GO" id="GO:0005524">
    <property type="term" value="F:ATP binding"/>
    <property type="evidence" value="ECO:0007669"/>
    <property type="project" value="UniProtKB-KW"/>
</dbReference>
<evidence type="ECO:0000256" key="1">
    <source>
        <dbReference type="ARBA" id="ARBA00005187"/>
    </source>
</evidence>
<dbReference type="EMBL" id="JACHEK010000002">
    <property type="protein sequence ID" value="MBB6143001.1"/>
    <property type="molecule type" value="Genomic_DNA"/>
</dbReference>
<comment type="pathway">
    <text evidence="1">Amino-acid biosynthesis; L-asparagine biosynthesis; L-asparagine from L-aspartate (L-Gln route): step 1/1.</text>
</comment>
<comment type="catalytic activity">
    <reaction evidence="6">
        <text>L-aspartate + L-glutamine + ATP + H2O = L-asparagine + L-glutamate + AMP + diphosphate + H(+)</text>
        <dbReference type="Rhea" id="RHEA:12228"/>
        <dbReference type="ChEBI" id="CHEBI:15377"/>
        <dbReference type="ChEBI" id="CHEBI:15378"/>
        <dbReference type="ChEBI" id="CHEBI:29985"/>
        <dbReference type="ChEBI" id="CHEBI:29991"/>
        <dbReference type="ChEBI" id="CHEBI:30616"/>
        <dbReference type="ChEBI" id="CHEBI:33019"/>
        <dbReference type="ChEBI" id="CHEBI:58048"/>
        <dbReference type="ChEBI" id="CHEBI:58359"/>
        <dbReference type="ChEBI" id="CHEBI:456215"/>
        <dbReference type="EC" id="6.3.5.4"/>
    </reaction>
</comment>
<keyword evidence="10" id="KW-1185">Reference proteome</keyword>
<dbReference type="Pfam" id="PF13537">
    <property type="entry name" value="GATase_7"/>
    <property type="match status" value="1"/>
</dbReference>
<reference evidence="9 10" key="1">
    <citation type="submission" date="2020-08" db="EMBL/GenBank/DDBJ databases">
        <title>Genomic Encyclopedia of Type Strains, Phase IV (KMG-IV): sequencing the most valuable type-strain genomes for metagenomic binning, comparative biology and taxonomic classification.</title>
        <authorList>
            <person name="Goeker M."/>
        </authorList>
    </citation>
    <scope>NUCLEOTIDE SEQUENCE [LARGE SCALE GENOMIC DNA]</scope>
    <source>
        <strain evidence="9 10">DSM 103733</strain>
    </source>
</reference>
<dbReference type="AlphaFoldDB" id="A0A841JVI5"/>
<dbReference type="Gene3D" id="3.40.50.620">
    <property type="entry name" value="HUPs"/>
    <property type="match status" value="2"/>
</dbReference>
<dbReference type="InterPro" id="IPR017932">
    <property type="entry name" value="GATase_2_dom"/>
</dbReference>
<keyword evidence="4 7" id="KW-0547">Nucleotide-binding</keyword>
<dbReference type="PIRSF" id="PIRSF001589">
    <property type="entry name" value="Asn_synthetase_glu-h"/>
    <property type="match status" value="1"/>
</dbReference>
<keyword evidence="9" id="KW-0436">Ligase</keyword>
<dbReference type="InterPro" id="IPR014729">
    <property type="entry name" value="Rossmann-like_a/b/a_fold"/>
</dbReference>
<proteinExistence type="inferred from homology"/>
<feature type="domain" description="Glutamine amidotransferase type-2" evidence="8">
    <location>
        <begin position="2"/>
        <end position="206"/>
    </location>
</feature>
<dbReference type="PANTHER" id="PTHR43284:SF1">
    <property type="entry name" value="ASPARAGINE SYNTHETASE"/>
    <property type="match status" value="1"/>
</dbReference>
<evidence type="ECO:0000259" key="8">
    <source>
        <dbReference type="PROSITE" id="PS51278"/>
    </source>
</evidence>
<dbReference type="Gene3D" id="3.60.20.10">
    <property type="entry name" value="Glutamine Phosphoribosylpyrophosphate, subunit 1, domain 1"/>
    <property type="match status" value="1"/>
</dbReference>
<gene>
    <name evidence="9" type="ORF">HNQ77_000945</name>
</gene>
<evidence type="ECO:0000256" key="7">
    <source>
        <dbReference type="PIRSR" id="PIRSR001589-2"/>
    </source>
</evidence>
<comment type="caution">
    <text evidence="9">The sequence shown here is derived from an EMBL/GenBank/DDBJ whole genome shotgun (WGS) entry which is preliminary data.</text>
</comment>
<dbReference type="InterPro" id="IPR001962">
    <property type="entry name" value="Asn_synthase"/>
</dbReference>
<dbReference type="OrthoDB" id="9763290at2"/>
<dbReference type="GO" id="GO:0006529">
    <property type="term" value="P:asparagine biosynthetic process"/>
    <property type="evidence" value="ECO:0007669"/>
    <property type="project" value="InterPro"/>
</dbReference>
<dbReference type="InterPro" id="IPR029055">
    <property type="entry name" value="Ntn_hydrolases_N"/>
</dbReference>
<accession>A0A841JVI5</accession>
<dbReference type="SUPFAM" id="SSF52402">
    <property type="entry name" value="Adenine nucleotide alpha hydrolases-like"/>
    <property type="match status" value="1"/>
</dbReference>
<keyword evidence="5 7" id="KW-0067">ATP-binding</keyword>
<dbReference type="EC" id="6.3.5.4" evidence="3"/>
<feature type="binding site" evidence="7">
    <location>
        <position position="95"/>
    </location>
    <ligand>
        <name>L-glutamine</name>
        <dbReference type="ChEBI" id="CHEBI:58359"/>
    </ligand>
</feature>
<dbReference type="PROSITE" id="PS51278">
    <property type="entry name" value="GATASE_TYPE_2"/>
    <property type="match status" value="1"/>
</dbReference>
<name>A0A841JVI5_9BACT</name>